<dbReference type="PATRIC" id="fig|1265822.4.peg.202"/>
<accession>W7DIM9</accession>
<reference evidence="1 2" key="1">
    <citation type="submission" date="2012-12" db="EMBL/GenBank/DDBJ databases">
        <title>Novel taxa of Listeriaceae from agricultural environments in the United States.</title>
        <authorList>
            <person name="den Bakker H.C."/>
            <person name="Allred A."/>
            <person name="Warchocki S."/>
            <person name="Wright E.M."/>
            <person name="Burrell A."/>
            <person name="Nightingale K.K."/>
            <person name="Kephart D."/>
            <person name="Wiedmann M."/>
        </authorList>
    </citation>
    <scope>NUCLEOTIDE SEQUENCE [LARGE SCALE GENOMIC DNA]</scope>
    <source>
        <strain evidence="1 2">FSL S10-1203</strain>
    </source>
</reference>
<gene>
    <name evidence="1" type="ORF">MCOL2_00980</name>
</gene>
<dbReference type="Proteomes" id="UP000019241">
    <property type="component" value="Unassembled WGS sequence"/>
</dbReference>
<organism evidence="1 2">
    <name type="scientific">Listeria fleischmannii FSL S10-1203</name>
    <dbReference type="NCBI Taxonomy" id="1265822"/>
    <lineage>
        <taxon>Bacteria</taxon>
        <taxon>Bacillati</taxon>
        <taxon>Bacillota</taxon>
        <taxon>Bacilli</taxon>
        <taxon>Bacillales</taxon>
        <taxon>Listeriaceae</taxon>
        <taxon>Listeria</taxon>
    </lineage>
</organism>
<comment type="caution">
    <text evidence="1">The sequence shown here is derived from an EMBL/GenBank/DDBJ whole genome shotgun (WGS) entry which is preliminary data.</text>
</comment>
<sequence>MTKQTVKIGKNVYTLNKGIGTFKALGLMPNQIEENIEGLGNIVLSLQTGEPFTIVEILKAALSTEDITDEDIENYVFEADADIEKLSEDLLSFFKNSAFKKTFNIVNEQADKMMKSMDDVMENVMSEIQNLNTDES</sequence>
<name>W7DIM9_9LIST</name>
<evidence type="ECO:0000313" key="2">
    <source>
        <dbReference type="Proteomes" id="UP000019241"/>
    </source>
</evidence>
<dbReference type="RefSeq" id="WP_036061808.1">
    <property type="nucleotide sequence ID" value="NZ_AODM01000005.1"/>
</dbReference>
<dbReference type="AlphaFoldDB" id="W7DIM9"/>
<dbReference type="InterPro" id="IPR024410">
    <property type="entry name" value="Phage_TAC_12"/>
</dbReference>
<dbReference type="EMBL" id="AODM01000005">
    <property type="protein sequence ID" value="EUJ64744.1"/>
    <property type="molecule type" value="Genomic_DNA"/>
</dbReference>
<dbReference type="Pfam" id="PF12363">
    <property type="entry name" value="Phage_TAC_12"/>
    <property type="match status" value="1"/>
</dbReference>
<protein>
    <submittedName>
        <fullName evidence="1">Prophage minor tail protein</fullName>
    </submittedName>
</protein>
<evidence type="ECO:0000313" key="1">
    <source>
        <dbReference type="EMBL" id="EUJ64744.1"/>
    </source>
</evidence>
<proteinExistence type="predicted"/>